<dbReference type="SUPFAM" id="SSF46785">
    <property type="entry name" value="Winged helix' DNA-binding domain"/>
    <property type="match status" value="1"/>
</dbReference>
<dbReference type="CDD" id="cd07377">
    <property type="entry name" value="WHTH_GntR"/>
    <property type="match status" value="1"/>
</dbReference>
<dbReference type="EMBL" id="CP072642">
    <property type="protein sequence ID" value="QUV93904.1"/>
    <property type="molecule type" value="Genomic_DNA"/>
</dbReference>
<dbReference type="InterPro" id="IPR000524">
    <property type="entry name" value="Tscrpt_reg_HTH_GntR"/>
</dbReference>
<keyword evidence="2" id="KW-0238">DNA-binding</keyword>
<evidence type="ECO:0000256" key="3">
    <source>
        <dbReference type="ARBA" id="ARBA00023163"/>
    </source>
</evidence>
<reference evidence="5 6" key="1">
    <citation type="submission" date="2021-03" db="EMBL/GenBank/DDBJ databases">
        <title>Genomic and phenotypic characterization of Chloracidobacterium isolates provides evidence for multiple species.</title>
        <authorList>
            <person name="Saini M.K."/>
            <person name="Costas A.M.G."/>
            <person name="Tank M."/>
            <person name="Bryant D.A."/>
        </authorList>
    </citation>
    <scope>NUCLEOTIDE SEQUENCE [LARGE SCALE GENOMIC DNA]</scope>
    <source>
        <strain evidence="5 6">N</strain>
    </source>
</reference>
<proteinExistence type="predicted"/>
<dbReference type="Pfam" id="PF00392">
    <property type="entry name" value="GntR"/>
    <property type="match status" value="1"/>
</dbReference>
<keyword evidence="3" id="KW-0804">Transcription</keyword>
<evidence type="ECO:0000256" key="1">
    <source>
        <dbReference type="ARBA" id="ARBA00023015"/>
    </source>
</evidence>
<sequence>MRLWVAKHSEVSPREQLVTQFVFAIASQELKPGEKLPSTRELARRLGLHPNTISAVFQELARRGWVEQRHGSGVYVRSLVGNLAGGGASGLDQLFLAFLDQARRSGHSLAAIRSRLAAWLATAPPDHILVLEPDPELRRILMHEIQQVVSCPVRGRDFESGLVLEACRQAVPVALYTWAGELANRLPPGVACLWLRTRAVWREVPLDILRRPENLVTVASGWPDFLRLARTMCAAAGGDLLACHFQDTRESGWETRLAGSALVIADTLTAQRIPPAPNLRTWTVLADETLEELRVYTECFPADGAVARPPSPTSPSNP</sequence>
<dbReference type="PROSITE" id="PS50949">
    <property type="entry name" value="HTH_GNTR"/>
    <property type="match status" value="1"/>
</dbReference>
<evidence type="ECO:0000313" key="5">
    <source>
        <dbReference type="EMBL" id="QUV93904.1"/>
    </source>
</evidence>
<gene>
    <name evidence="5" type="ORF">J8C05_00085</name>
</gene>
<protein>
    <submittedName>
        <fullName evidence="5">GntR family transcriptional regulator</fullName>
    </submittedName>
</protein>
<dbReference type="RefSeq" id="WP_211422238.1">
    <property type="nucleotide sequence ID" value="NZ_CP072642.1"/>
</dbReference>
<feature type="domain" description="HTH gntR-type" evidence="4">
    <location>
        <begin position="11"/>
        <end position="79"/>
    </location>
</feature>
<keyword evidence="1" id="KW-0805">Transcription regulation</keyword>
<dbReference type="PANTHER" id="PTHR38445">
    <property type="entry name" value="HTH-TYPE TRANSCRIPTIONAL REPRESSOR YTRA"/>
    <property type="match status" value="1"/>
</dbReference>
<accession>A0ABX8AYW9</accession>
<dbReference type="SMART" id="SM00345">
    <property type="entry name" value="HTH_GNTR"/>
    <property type="match status" value="1"/>
</dbReference>
<dbReference type="Gene3D" id="1.10.10.10">
    <property type="entry name" value="Winged helix-like DNA-binding domain superfamily/Winged helix DNA-binding domain"/>
    <property type="match status" value="1"/>
</dbReference>
<dbReference type="InterPro" id="IPR036388">
    <property type="entry name" value="WH-like_DNA-bd_sf"/>
</dbReference>
<dbReference type="PANTHER" id="PTHR38445:SF9">
    <property type="entry name" value="HTH-TYPE TRANSCRIPTIONAL REPRESSOR YTRA"/>
    <property type="match status" value="1"/>
</dbReference>
<keyword evidence="6" id="KW-1185">Reference proteome</keyword>
<evidence type="ECO:0000313" key="6">
    <source>
        <dbReference type="Proteomes" id="UP000677668"/>
    </source>
</evidence>
<organism evidence="5 6">
    <name type="scientific">Chloracidobacterium sp. N</name>
    <dbReference type="NCBI Taxonomy" id="2821540"/>
    <lineage>
        <taxon>Bacteria</taxon>
        <taxon>Pseudomonadati</taxon>
        <taxon>Acidobacteriota</taxon>
        <taxon>Terriglobia</taxon>
        <taxon>Terriglobales</taxon>
        <taxon>Acidobacteriaceae</taxon>
        <taxon>Chloracidobacterium</taxon>
        <taxon>Chloracidobacterium aggregatum</taxon>
    </lineage>
</organism>
<evidence type="ECO:0000256" key="2">
    <source>
        <dbReference type="ARBA" id="ARBA00023125"/>
    </source>
</evidence>
<dbReference type="Proteomes" id="UP000677668">
    <property type="component" value="Chromosome 1"/>
</dbReference>
<name>A0ABX8AYW9_9BACT</name>
<evidence type="ECO:0000259" key="4">
    <source>
        <dbReference type="PROSITE" id="PS50949"/>
    </source>
</evidence>
<dbReference type="InterPro" id="IPR036390">
    <property type="entry name" value="WH_DNA-bd_sf"/>
</dbReference>